<proteinExistence type="predicted"/>
<dbReference type="Proteomes" id="UP001255856">
    <property type="component" value="Unassembled WGS sequence"/>
</dbReference>
<dbReference type="Gene3D" id="3.40.50.1820">
    <property type="entry name" value="alpha/beta hydrolase"/>
    <property type="match status" value="1"/>
</dbReference>
<reference evidence="2" key="1">
    <citation type="submission" date="2021-01" db="EMBL/GenBank/DDBJ databases">
        <authorList>
            <person name="Eckstrom K.M.E."/>
        </authorList>
    </citation>
    <scope>NUCLEOTIDE SEQUENCE</scope>
    <source>
        <strain evidence="2">UVCC 0001</strain>
    </source>
</reference>
<keyword evidence="3" id="KW-1185">Reference proteome</keyword>
<comment type="caution">
    <text evidence="2">The sequence shown here is derived from an EMBL/GenBank/DDBJ whole genome shotgun (WGS) entry which is preliminary data.</text>
</comment>
<gene>
    <name evidence="2" type="ORF">QBZ16_002496</name>
</gene>
<organism evidence="2 3">
    <name type="scientific">Prototheca wickerhamii</name>
    <dbReference type="NCBI Taxonomy" id="3111"/>
    <lineage>
        <taxon>Eukaryota</taxon>
        <taxon>Viridiplantae</taxon>
        <taxon>Chlorophyta</taxon>
        <taxon>core chlorophytes</taxon>
        <taxon>Trebouxiophyceae</taxon>
        <taxon>Chlorellales</taxon>
        <taxon>Chlorellaceae</taxon>
        <taxon>Prototheca</taxon>
    </lineage>
</organism>
<feature type="region of interest" description="Disordered" evidence="1">
    <location>
        <begin position="417"/>
        <end position="438"/>
    </location>
</feature>
<evidence type="ECO:0000313" key="3">
    <source>
        <dbReference type="Proteomes" id="UP001255856"/>
    </source>
</evidence>
<feature type="compositionally biased region" description="Basic and acidic residues" evidence="1">
    <location>
        <begin position="9"/>
        <end position="27"/>
    </location>
</feature>
<evidence type="ECO:0000313" key="2">
    <source>
        <dbReference type="EMBL" id="KAK2080100.1"/>
    </source>
</evidence>
<dbReference type="EMBL" id="JASFZW010000002">
    <property type="protein sequence ID" value="KAK2080100.1"/>
    <property type="molecule type" value="Genomic_DNA"/>
</dbReference>
<sequence length="531" mass="57952">MWSQTRYNPTEDKEMQELAQRTAERAAQRKQRGASLERDRPMPDLTPALRTVGILELRYVRLLSSLCALSYGGHTKPGAVARRHGLDLVTHSAACTACTSYGSGGLAALESPEAQFEYGDAMASAVEPEPVASTSYSSRLANNIAAFHLPWRKRAVAAEESGMLDAAPGYPGATASSTGSFKELAPSLTDATPIVNPTPTHWFVADDPRDGTRYFVIQGSDSWDHWRVNLTLDPVEFEPGRGLATCVHRGVYEVAKTLYPLFLPLVREALLALMFAARGEIRARDLAPVYAFGARRRCWRPASEAAPWDGGRAPLRALGLDPGCLRGVTLHRDVVPRALACDCRAFADVLRRLSSTLRGHASLGRAQARPALYRHVGRLYVLQPPESLRFAGPGSFHPLLPRRPGLFRVVDKMLQAEGDSETSREHNSSSSSGASSSIADPDDAIWELLNSPHPLETLADPRSYGRSGAISRFHNPDNYTIACGAVLRSRGRRLRAVLQRVMERHGALHAVPRIPSLEDLAVDRPASVVVP</sequence>
<dbReference type="GO" id="GO:0008970">
    <property type="term" value="F:phospholipase A1 activity"/>
    <property type="evidence" value="ECO:0007669"/>
    <property type="project" value="InterPro"/>
</dbReference>
<dbReference type="PANTHER" id="PTHR46483">
    <property type="entry name" value="PHOSPHOLIPASE A1 PLIP2, CHLOROPLASTIC"/>
    <property type="match status" value="1"/>
</dbReference>
<dbReference type="SUPFAM" id="SSF53474">
    <property type="entry name" value="alpha/beta-Hydrolases"/>
    <property type="match status" value="1"/>
</dbReference>
<dbReference type="InterPro" id="IPR043367">
    <property type="entry name" value="PLIP1/2/3"/>
</dbReference>
<accession>A0AAD9MLR2</accession>
<dbReference type="AlphaFoldDB" id="A0AAD9MLR2"/>
<name>A0AAD9MLR2_PROWI</name>
<protein>
    <submittedName>
        <fullName evidence="2">Uncharacterized protein</fullName>
    </submittedName>
</protein>
<dbReference type="InterPro" id="IPR029058">
    <property type="entry name" value="AB_hydrolase_fold"/>
</dbReference>
<feature type="compositionally biased region" description="Low complexity" evidence="1">
    <location>
        <begin position="428"/>
        <end position="437"/>
    </location>
</feature>
<dbReference type="PANTHER" id="PTHR46483:SF4">
    <property type="entry name" value="PHOSPHOLIPASE A1 PLIP2, CHLOROPLASTIC"/>
    <property type="match status" value="1"/>
</dbReference>
<evidence type="ECO:0000256" key="1">
    <source>
        <dbReference type="SAM" id="MobiDB-lite"/>
    </source>
</evidence>
<feature type="region of interest" description="Disordered" evidence="1">
    <location>
        <begin position="1"/>
        <end position="45"/>
    </location>
</feature>